<accession>A0A1J5SP46</accession>
<evidence type="ECO:0000313" key="1">
    <source>
        <dbReference type="EMBL" id="OIR10223.1"/>
    </source>
</evidence>
<dbReference type="EMBL" id="MIYV01000023">
    <property type="protein sequence ID" value="OIR10223.1"/>
    <property type="molecule type" value="Genomic_DNA"/>
</dbReference>
<comment type="caution">
    <text evidence="1">The sequence shown here is derived from an EMBL/GenBank/DDBJ whole genome shotgun (WGS) entry which is preliminary data.</text>
</comment>
<organism evidence="1 2">
    <name type="scientific">Marine Group III euryarchaeote CG-Epi6</name>
    <dbReference type="NCBI Taxonomy" id="1889000"/>
    <lineage>
        <taxon>Archaea</taxon>
        <taxon>Methanobacteriati</taxon>
        <taxon>Thermoplasmatota</taxon>
        <taxon>Thermoplasmata</taxon>
        <taxon>Candidatus Thermoprofundales</taxon>
    </lineage>
</organism>
<dbReference type="Pfam" id="PF13578">
    <property type="entry name" value="Methyltransf_24"/>
    <property type="match status" value="1"/>
</dbReference>
<evidence type="ECO:0000313" key="2">
    <source>
        <dbReference type="Proteomes" id="UP000183403"/>
    </source>
</evidence>
<dbReference type="InterPro" id="IPR029063">
    <property type="entry name" value="SAM-dependent_MTases_sf"/>
</dbReference>
<reference evidence="1 2" key="1">
    <citation type="submission" date="2016-08" db="EMBL/GenBank/DDBJ databases">
        <title>New Insights into Marine Group III Euryarchaeota, from dark to light.</title>
        <authorList>
            <person name="Haro-Moreno J.M."/>
            <person name="Rodriguez-Valera F."/>
            <person name="Lopez-Garcia P."/>
            <person name="Moreira D."/>
            <person name="Martin-Cuadrado A.B."/>
        </authorList>
    </citation>
    <scope>NUCLEOTIDE SEQUENCE [LARGE SCALE GENOMIC DNA]</scope>
    <source>
        <strain evidence="1">CG-Epi6</strain>
    </source>
</reference>
<dbReference type="Gene3D" id="3.40.50.150">
    <property type="entry name" value="Vaccinia Virus protein VP39"/>
    <property type="match status" value="1"/>
</dbReference>
<evidence type="ECO:0008006" key="3">
    <source>
        <dbReference type="Google" id="ProtNLM"/>
    </source>
</evidence>
<sequence>MLLPEGCDPGWVIPDELKKGWSLSLGKSEDKLVPMLEELGKIDFFLHDSLHSYDNMMFEFQEAFKYMDKGGLIVADNINWNTSFYVFCNENELTPLTYLAYTIDSSLAHPFGAFKK</sequence>
<name>A0A1J5SP46_9ARCH</name>
<proteinExistence type="predicted"/>
<dbReference type="AlphaFoldDB" id="A0A1J5SP46"/>
<dbReference type="SUPFAM" id="SSF53335">
    <property type="entry name" value="S-adenosyl-L-methionine-dependent methyltransferases"/>
    <property type="match status" value="1"/>
</dbReference>
<dbReference type="Proteomes" id="UP000183403">
    <property type="component" value="Unassembled WGS sequence"/>
</dbReference>
<protein>
    <recommendedName>
        <fullName evidence="3">Methyltransferase type 11 domain-containing protein</fullName>
    </recommendedName>
</protein>
<gene>
    <name evidence="1" type="ORF">BEU03_01090</name>
</gene>